<dbReference type="Proteomes" id="UP000095214">
    <property type="component" value="Chromosome"/>
</dbReference>
<feature type="transmembrane region" description="Helical" evidence="2">
    <location>
        <begin position="187"/>
        <end position="203"/>
    </location>
</feature>
<feature type="transmembrane region" description="Helical" evidence="2">
    <location>
        <begin position="347"/>
        <end position="365"/>
    </location>
</feature>
<feature type="compositionally biased region" description="Low complexity" evidence="1">
    <location>
        <begin position="402"/>
        <end position="415"/>
    </location>
</feature>
<sequence length="457" mass="47123">MTRPQAPSENPRLPAGRLAFLLFAGICLLAGLDAALVRLAATAPVPSTDLGAVHGLLMVYGFLGTAICLERAVAVSTGSDRPTKWAYLAPLTTGAGGACAVVLALNAGLREAMAALPVPRLLAAHLAGFQSARMAPGLLITTGMVLLVCVYAHVWRRRQASYAVLVQMLGALIGLGGALAWWRGLEVAAIVPWWLMFLVVTIIGERLELARLNFLAGSTERRITAEACAVLLALPLTLFAPGAGYPVLGLALGAVAADTAWHDVARRTIRVPGVPRLAAASMLCGYGWALVPALMWVVAPPVFDGYGYDAAVHALTIGFVVSMVIAHAPVIIPAVAKRPVPYHPAMWIPFALLQASLAVRLLAGARGAAGAWRFGGALGVVGMLVFVLTTLTVTIRAARSATRAARAPSPSNEAGAAGGDHHPADAPSGTARAARDTAEAANGTTGTAPAPSSREDA</sequence>
<feature type="transmembrane region" description="Helical" evidence="2">
    <location>
        <begin position="311"/>
        <end position="335"/>
    </location>
</feature>
<protein>
    <submittedName>
        <fullName evidence="3">Uncharacterized protein</fullName>
    </submittedName>
</protein>
<dbReference type="RefSeq" id="WP_009743866.1">
    <property type="nucleotide sequence ID" value="NZ_CP017298.1"/>
</dbReference>
<feature type="transmembrane region" description="Helical" evidence="2">
    <location>
        <begin position="277"/>
        <end position="299"/>
    </location>
</feature>
<keyword evidence="4" id="KW-1185">Reference proteome</keyword>
<dbReference type="OrthoDB" id="9811974at2"/>
<feature type="transmembrane region" description="Helical" evidence="2">
    <location>
        <begin position="223"/>
        <end position="241"/>
    </location>
</feature>
<feature type="transmembrane region" description="Helical" evidence="2">
    <location>
        <begin position="52"/>
        <end position="73"/>
    </location>
</feature>
<keyword evidence="2" id="KW-0812">Transmembrane</keyword>
<dbReference type="STRING" id="178339.BH719_05780"/>
<gene>
    <name evidence="3" type="ORF">BH719_05780</name>
</gene>
<dbReference type="AlphaFoldDB" id="A0A1D8B2R9"/>
<feature type="compositionally biased region" description="Low complexity" evidence="1">
    <location>
        <begin position="439"/>
        <end position="451"/>
    </location>
</feature>
<keyword evidence="2" id="KW-0472">Membrane</keyword>
<organism evidence="3 4">
    <name type="scientific">Pauljensenia hongkongensis</name>
    <dbReference type="NCBI Taxonomy" id="178339"/>
    <lineage>
        <taxon>Bacteria</taxon>
        <taxon>Bacillati</taxon>
        <taxon>Actinomycetota</taxon>
        <taxon>Actinomycetes</taxon>
        <taxon>Actinomycetales</taxon>
        <taxon>Actinomycetaceae</taxon>
        <taxon>Pauljensenia</taxon>
    </lineage>
</organism>
<feature type="transmembrane region" description="Helical" evidence="2">
    <location>
        <begin position="371"/>
        <end position="393"/>
    </location>
</feature>
<feature type="transmembrane region" description="Helical" evidence="2">
    <location>
        <begin position="134"/>
        <end position="155"/>
    </location>
</feature>
<keyword evidence="2" id="KW-1133">Transmembrane helix</keyword>
<evidence type="ECO:0000313" key="4">
    <source>
        <dbReference type="Proteomes" id="UP000095214"/>
    </source>
</evidence>
<proteinExistence type="predicted"/>
<reference evidence="3 4" key="1">
    <citation type="submission" date="2016-09" db="EMBL/GenBank/DDBJ databases">
        <title>Complete genome sequence of Actinomyces hongkongensis HKU8.</title>
        <authorList>
            <person name="Gao Y.-X."/>
            <person name="Zhou Y.-Y."/>
            <person name="Xie Y."/>
            <person name="Wang M."/>
            <person name="Wang S.-J."/>
            <person name="Shen S.-G."/>
        </authorList>
    </citation>
    <scope>NUCLEOTIDE SEQUENCE [LARGE SCALE GENOMIC DNA]</scope>
    <source>
        <strain evidence="3 4">HKU8</strain>
    </source>
</reference>
<evidence type="ECO:0000256" key="2">
    <source>
        <dbReference type="SAM" id="Phobius"/>
    </source>
</evidence>
<dbReference type="EMBL" id="CP017298">
    <property type="protein sequence ID" value="AOS47425.1"/>
    <property type="molecule type" value="Genomic_DNA"/>
</dbReference>
<accession>A0A1D8B2R9</accession>
<name>A0A1D8B2R9_9ACTO</name>
<evidence type="ECO:0000313" key="3">
    <source>
        <dbReference type="EMBL" id="AOS47425.1"/>
    </source>
</evidence>
<feature type="region of interest" description="Disordered" evidence="1">
    <location>
        <begin position="402"/>
        <end position="457"/>
    </location>
</feature>
<feature type="transmembrane region" description="Helical" evidence="2">
    <location>
        <begin position="162"/>
        <end position="181"/>
    </location>
</feature>
<feature type="transmembrane region" description="Helical" evidence="2">
    <location>
        <begin position="85"/>
        <end position="109"/>
    </location>
</feature>
<dbReference type="KEGG" id="phon:BH719_05780"/>
<evidence type="ECO:0000256" key="1">
    <source>
        <dbReference type="SAM" id="MobiDB-lite"/>
    </source>
</evidence>